<keyword evidence="6" id="KW-0408">Iron</keyword>
<dbReference type="OrthoDB" id="588261at2759"/>
<dbReference type="GO" id="GO:0046872">
    <property type="term" value="F:metal ion binding"/>
    <property type="evidence" value="ECO:0007669"/>
    <property type="project" value="UniProtKB-KW"/>
</dbReference>
<reference evidence="9" key="2">
    <citation type="submission" date="2021-01" db="EMBL/GenBank/DDBJ databases">
        <authorList>
            <person name="Schikora-Tamarit M.A."/>
        </authorList>
    </citation>
    <scope>NUCLEOTIDE SEQUENCE</scope>
    <source>
        <strain evidence="9">CBS6341</strain>
    </source>
</reference>
<evidence type="ECO:0000256" key="4">
    <source>
        <dbReference type="ARBA" id="ARBA00022723"/>
    </source>
</evidence>
<protein>
    <submittedName>
        <fullName evidence="9">Uncharacterized protein</fullName>
    </submittedName>
</protein>
<dbReference type="Proteomes" id="UP000769528">
    <property type="component" value="Unassembled WGS sequence"/>
</dbReference>
<name>A0A9P8TG75_9ASCO</name>
<dbReference type="GO" id="GO:0009055">
    <property type="term" value="F:electron transfer activity"/>
    <property type="evidence" value="ECO:0007669"/>
    <property type="project" value="InterPro"/>
</dbReference>
<dbReference type="Pfam" id="PF01127">
    <property type="entry name" value="Sdh_cyt"/>
    <property type="match status" value="1"/>
</dbReference>
<dbReference type="GO" id="GO:0006099">
    <property type="term" value="P:tricarboxylic acid cycle"/>
    <property type="evidence" value="ECO:0007669"/>
    <property type="project" value="InterPro"/>
</dbReference>
<organism evidence="9 10">
    <name type="scientific">Wickerhamomyces mucosus</name>
    <dbReference type="NCBI Taxonomy" id="1378264"/>
    <lineage>
        <taxon>Eukaryota</taxon>
        <taxon>Fungi</taxon>
        <taxon>Dikarya</taxon>
        <taxon>Ascomycota</taxon>
        <taxon>Saccharomycotina</taxon>
        <taxon>Saccharomycetes</taxon>
        <taxon>Phaffomycetales</taxon>
        <taxon>Wickerhamomycetaceae</taxon>
        <taxon>Wickerhamomyces</taxon>
    </lineage>
</organism>
<evidence type="ECO:0000313" key="10">
    <source>
        <dbReference type="Proteomes" id="UP000769528"/>
    </source>
</evidence>
<sequence length="170" mass="19027">MFSLTKRALPKPSQLSFISRTIISRSLNTVKATPEAEESILKEQRKNRPTSPHLTIYQPQLTWYLSSVHRVSGVLLAFGFYGLTVAYGVSSAFDLGLNSDAIVNSWNQLSWFTQTSIKSALVFPFFFHLNNGLRHLIWDAGKELTLKGVYRTGYAVLAVTALAGTFYSLF</sequence>
<evidence type="ECO:0000313" key="9">
    <source>
        <dbReference type="EMBL" id="KAH3678408.1"/>
    </source>
</evidence>
<keyword evidence="5 8" id="KW-1133">Transmembrane helix</keyword>
<keyword evidence="4" id="KW-0479">Metal-binding</keyword>
<evidence type="ECO:0000256" key="8">
    <source>
        <dbReference type="SAM" id="Phobius"/>
    </source>
</evidence>
<reference evidence="9" key="1">
    <citation type="journal article" date="2021" name="Open Biol.">
        <title>Shared evolutionary footprints suggest mitochondrial oxidative damage underlies multiple complex I losses in fungi.</title>
        <authorList>
            <person name="Schikora-Tamarit M.A."/>
            <person name="Marcet-Houben M."/>
            <person name="Nosek J."/>
            <person name="Gabaldon T."/>
        </authorList>
    </citation>
    <scope>NUCLEOTIDE SEQUENCE</scope>
    <source>
        <strain evidence="9">CBS6341</strain>
    </source>
</reference>
<dbReference type="PROSITE" id="PS01000">
    <property type="entry name" value="SDH_CYT_1"/>
    <property type="match status" value="1"/>
</dbReference>
<evidence type="ECO:0000256" key="6">
    <source>
        <dbReference type="ARBA" id="ARBA00023004"/>
    </source>
</evidence>
<dbReference type="PROSITE" id="PS01001">
    <property type="entry name" value="SDH_CYT_2"/>
    <property type="match status" value="1"/>
</dbReference>
<gene>
    <name evidence="9" type="ORF">WICMUC_001425</name>
</gene>
<dbReference type="PANTHER" id="PTHR10978:SF5">
    <property type="entry name" value="SUCCINATE DEHYDROGENASE CYTOCHROME B560 SUBUNIT, MITOCHONDRIAL"/>
    <property type="match status" value="1"/>
</dbReference>
<evidence type="ECO:0000256" key="1">
    <source>
        <dbReference type="ARBA" id="ARBA00004141"/>
    </source>
</evidence>
<keyword evidence="3 8" id="KW-0812">Transmembrane</keyword>
<dbReference type="CDD" id="cd03499">
    <property type="entry name" value="SQR_TypeC_SdhC"/>
    <property type="match status" value="1"/>
</dbReference>
<dbReference type="GO" id="GO:0031966">
    <property type="term" value="C:mitochondrial membrane"/>
    <property type="evidence" value="ECO:0007669"/>
    <property type="project" value="UniProtKB-ARBA"/>
</dbReference>
<evidence type="ECO:0000256" key="7">
    <source>
        <dbReference type="ARBA" id="ARBA00023136"/>
    </source>
</evidence>
<dbReference type="NCBIfam" id="TIGR02970">
    <property type="entry name" value="succ_dehyd_cytB"/>
    <property type="match status" value="1"/>
</dbReference>
<dbReference type="InterPro" id="IPR018495">
    <property type="entry name" value="Succ_DH_cyt_bsu_CS"/>
</dbReference>
<keyword evidence="2" id="KW-0349">Heme</keyword>
<feature type="transmembrane region" description="Helical" evidence="8">
    <location>
        <begin position="71"/>
        <end position="89"/>
    </location>
</feature>
<dbReference type="AlphaFoldDB" id="A0A9P8TG75"/>
<feature type="transmembrane region" description="Helical" evidence="8">
    <location>
        <begin position="109"/>
        <end position="127"/>
    </location>
</feature>
<dbReference type="InterPro" id="IPR034804">
    <property type="entry name" value="SQR/QFR_C/D"/>
</dbReference>
<keyword evidence="7 8" id="KW-0472">Membrane</keyword>
<dbReference type="GO" id="GO:0006121">
    <property type="term" value="P:mitochondrial electron transport, succinate to ubiquinone"/>
    <property type="evidence" value="ECO:0007669"/>
    <property type="project" value="TreeGrafter"/>
</dbReference>
<evidence type="ECO:0000256" key="5">
    <source>
        <dbReference type="ARBA" id="ARBA00022989"/>
    </source>
</evidence>
<comment type="caution">
    <text evidence="9">The sequence shown here is derived from an EMBL/GenBank/DDBJ whole genome shotgun (WGS) entry which is preliminary data.</text>
</comment>
<dbReference type="InterPro" id="IPR000701">
    <property type="entry name" value="SuccDH_FuR_B_TM-su"/>
</dbReference>
<dbReference type="PANTHER" id="PTHR10978">
    <property type="entry name" value="SUCCINATE DEHYDROGENASE CYTOCHROME B560 SUBUNIT"/>
    <property type="match status" value="1"/>
</dbReference>
<dbReference type="InterPro" id="IPR014314">
    <property type="entry name" value="Succ_DH_cytb556"/>
</dbReference>
<proteinExistence type="predicted"/>
<keyword evidence="10" id="KW-1185">Reference proteome</keyword>
<dbReference type="Gene3D" id="1.20.1300.10">
    <property type="entry name" value="Fumarate reductase/succinate dehydrogenase, transmembrane subunit"/>
    <property type="match status" value="1"/>
</dbReference>
<evidence type="ECO:0000256" key="3">
    <source>
        <dbReference type="ARBA" id="ARBA00022692"/>
    </source>
</evidence>
<evidence type="ECO:0000256" key="2">
    <source>
        <dbReference type="ARBA" id="ARBA00022617"/>
    </source>
</evidence>
<comment type="subcellular location">
    <subcellularLocation>
        <location evidence="1">Membrane</location>
        <topology evidence="1">Multi-pass membrane protein</topology>
    </subcellularLocation>
</comment>
<dbReference type="SUPFAM" id="SSF81343">
    <property type="entry name" value="Fumarate reductase respiratory complex transmembrane subunits"/>
    <property type="match status" value="1"/>
</dbReference>
<dbReference type="EMBL" id="JAEUBF010000443">
    <property type="protein sequence ID" value="KAH3678408.1"/>
    <property type="molecule type" value="Genomic_DNA"/>
</dbReference>
<accession>A0A9P8TG75</accession>
<feature type="transmembrane region" description="Helical" evidence="8">
    <location>
        <begin position="148"/>
        <end position="169"/>
    </location>
</feature>